<dbReference type="EMBL" id="JACLQD010000006">
    <property type="protein sequence ID" value="MBC2837336.1"/>
    <property type="molecule type" value="Genomic_DNA"/>
</dbReference>
<dbReference type="PANTHER" id="PTHR43350">
    <property type="entry name" value="NAD-DEPENDENT ALCOHOL DEHYDROGENASE"/>
    <property type="match status" value="1"/>
</dbReference>
<dbReference type="GO" id="GO:0046872">
    <property type="term" value="F:metal ion binding"/>
    <property type="evidence" value="ECO:0007669"/>
    <property type="project" value="UniProtKB-KW"/>
</dbReference>
<keyword evidence="5" id="KW-0560">Oxidoreductase</keyword>
<organism evidence="6 7">
    <name type="scientific">Paragemmobacter straminiformis</name>
    <dbReference type="NCBI Taxonomy" id="2045119"/>
    <lineage>
        <taxon>Bacteria</taxon>
        <taxon>Pseudomonadati</taxon>
        <taxon>Pseudomonadota</taxon>
        <taxon>Alphaproteobacteria</taxon>
        <taxon>Rhodobacterales</taxon>
        <taxon>Paracoccaceae</taxon>
        <taxon>Paragemmobacter</taxon>
    </lineage>
</organism>
<evidence type="ECO:0000313" key="6">
    <source>
        <dbReference type="EMBL" id="MBC2837336.1"/>
    </source>
</evidence>
<dbReference type="Proteomes" id="UP000555411">
    <property type="component" value="Unassembled WGS sequence"/>
</dbReference>
<evidence type="ECO:0000256" key="2">
    <source>
        <dbReference type="ARBA" id="ARBA00008072"/>
    </source>
</evidence>
<evidence type="ECO:0000313" key="7">
    <source>
        <dbReference type="Proteomes" id="UP000555411"/>
    </source>
</evidence>
<comment type="similarity">
    <text evidence="2">Belongs to the zinc-containing alcohol dehydrogenase family.</text>
</comment>
<name>A0A842ICS3_9RHOB</name>
<dbReference type="SUPFAM" id="SSF50129">
    <property type="entry name" value="GroES-like"/>
    <property type="match status" value="1"/>
</dbReference>
<comment type="caution">
    <text evidence="6">The sequence shown here is derived from an EMBL/GenBank/DDBJ whole genome shotgun (WGS) entry which is preliminary data.</text>
</comment>
<evidence type="ECO:0000256" key="1">
    <source>
        <dbReference type="ARBA" id="ARBA00001947"/>
    </source>
</evidence>
<proteinExistence type="inferred from homology"/>
<dbReference type="InterPro" id="IPR036291">
    <property type="entry name" value="NAD(P)-bd_dom_sf"/>
</dbReference>
<protein>
    <submittedName>
        <fullName evidence="6">Dehydrogenase</fullName>
    </submittedName>
</protein>
<dbReference type="Gene3D" id="3.90.180.10">
    <property type="entry name" value="Medium-chain alcohol dehydrogenases, catalytic domain"/>
    <property type="match status" value="2"/>
</dbReference>
<evidence type="ECO:0000256" key="5">
    <source>
        <dbReference type="ARBA" id="ARBA00023002"/>
    </source>
</evidence>
<gene>
    <name evidence="6" type="ORF">H7F16_17590</name>
</gene>
<dbReference type="GO" id="GO:0016491">
    <property type="term" value="F:oxidoreductase activity"/>
    <property type="evidence" value="ECO:0007669"/>
    <property type="project" value="UniProtKB-KW"/>
</dbReference>
<sequence length="333" mass="36283">MPFEIIIPARQTFALEPYEDAKLQPDEIRGRTLCTLVSQGTEIGWANGDSFPIRPGYAAVFEVEEVGAAVEGVRKGERRFAMGCHRGTQTHRAQHSLPVPEGLAPERAVLARLAGVSMTTLMTTRARAGDRVVICGAGPVGLLAAHLFRIAAYRVTLVDPDALRRGQAAASGIADVRAAMPLDDPACQGQVALVVDCSGHEGAALDGCRIVRRTGEVVLVGVPWRKLTEHSAHDLTHAVFFNHVTLRSGWEWELPLHGRDFAWEELLDGYNNAAHSIFGGFARAMDWLAEGRLPLEGLMHHAAPDDPAALYARILSRGIEEPFILIDWEGARR</sequence>
<evidence type="ECO:0000256" key="3">
    <source>
        <dbReference type="ARBA" id="ARBA00022723"/>
    </source>
</evidence>
<evidence type="ECO:0000256" key="4">
    <source>
        <dbReference type="ARBA" id="ARBA00022833"/>
    </source>
</evidence>
<comment type="cofactor">
    <cofactor evidence="1">
        <name>Zn(2+)</name>
        <dbReference type="ChEBI" id="CHEBI:29105"/>
    </cofactor>
</comment>
<accession>A0A842ICS3</accession>
<keyword evidence="7" id="KW-1185">Reference proteome</keyword>
<dbReference type="RefSeq" id="WP_185798956.1">
    <property type="nucleotide sequence ID" value="NZ_JACLQD010000006.1"/>
</dbReference>
<dbReference type="InterPro" id="IPR011032">
    <property type="entry name" value="GroES-like_sf"/>
</dbReference>
<reference evidence="6 7" key="1">
    <citation type="journal article" date="2017" name="Int. J. Syst. Evol. Microbiol.">
        <title>Gemmobacter straminiformis sp. nov., isolated from an artificial fountain.</title>
        <authorList>
            <person name="Kang J.Y."/>
            <person name="Kim M.J."/>
            <person name="Chun J."/>
            <person name="Son K.P."/>
            <person name="Jahng K.Y."/>
        </authorList>
    </citation>
    <scope>NUCLEOTIDE SEQUENCE [LARGE SCALE GENOMIC DNA]</scope>
    <source>
        <strain evidence="6 7">CAM-8</strain>
    </source>
</reference>
<dbReference type="SUPFAM" id="SSF51735">
    <property type="entry name" value="NAD(P)-binding Rossmann-fold domains"/>
    <property type="match status" value="1"/>
</dbReference>
<keyword evidence="3" id="KW-0479">Metal-binding</keyword>
<dbReference type="PANTHER" id="PTHR43350:SF19">
    <property type="entry name" value="D-GULOSIDE 3-DEHYDROGENASE"/>
    <property type="match status" value="1"/>
</dbReference>
<dbReference type="AlphaFoldDB" id="A0A842ICS3"/>
<keyword evidence="4" id="KW-0862">Zinc</keyword>
<dbReference type="Gene3D" id="3.40.50.720">
    <property type="entry name" value="NAD(P)-binding Rossmann-like Domain"/>
    <property type="match status" value="1"/>
</dbReference>